<dbReference type="SUPFAM" id="SSF57701">
    <property type="entry name" value="Zn2/Cys6 DNA-binding domain"/>
    <property type="match status" value="1"/>
</dbReference>
<feature type="compositionally biased region" description="Low complexity" evidence="3">
    <location>
        <begin position="43"/>
        <end position="60"/>
    </location>
</feature>
<dbReference type="CDD" id="cd00067">
    <property type="entry name" value="GAL4"/>
    <property type="match status" value="1"/>
</dbReference>
<dbReference type="InterPro" id="IPR001138">
    <property type="entry name" value="Zn2Cys6_DnaBD"/>
</dbReference>
<evidence type="ECO:0000256" key="3">
    <source>
        <dbReference type="SAM" id="MobiDB-lite"/>
    </source>
</evidence>
<dbReference type="InterPro" id="IPR053187">
    <property type="entry name" value="Notoamide_regulator"/>
</dbReference>
<dbReference type="InterPro" id="IPR007219">
    <property type="entry name" value="XnlR_reg_dom"/>
</dbReference>
<evidence type="ECO:0000256" key="2">
    <source>
        <dbReference type="ARBA" id="ARBA00023242"/>
    </source>
</evidence>
<feature type="region of interest" description="Disordered" evidence="3">
    <location>
        <begin position="1"/>
        <end position="66"/>
    </location>
</feature>
<dbReference type="PANTHER" id="PTHR47256:SF1">
    <property type="entry name" value="ZN(II)2CYS6 TRANSCRIPTION FACTOR (EUROFUNG)"/>
    <property type="match status" value="1"/>
</dbReference>
<keyword evidence="1" id="KW-0479">Metal-binding</keyword>
<dbReference type="GO" id="GO:0006351">
    <property type="term" value="P:DNA-templated transcription"/>
    <property type="evidence" value="ECO:0007669"/>
    <property type="project" value="InterPro"/>
</dbReference>
<evidence type="ECO:0000313" key="5">
    <source>
        <dbReference type="EMBL" id="TVY26770.1"/>
    </source>
</evidence>
<feature type="domain" description="Zn(2)-C6 fungal-type" evidence="4">
    <location>
        <begin position="74"/>
        <end position="105"/>
    </location>
</feature>
<gene>
    <name evidence="5" type="primary">nirA_0</name>
    <name evidence="5" type="ORF">LHYA1_G004392</name>
</gene>
<dbReference type="CDD" id="cd12148">
    <property type="entry name" value="fungal_TF_MHR"/>
    <property type="match status" value="1"/>
</dbReference>
<dbReference type="OrthoDB" id="2162761at2759"/>
<dbReference type="GeneID" id="41984590"/>
<dbReference type="EMBL" id="QGMH01000062">
    <property type="protein sequence ID" value="TVY26770.1"/>
    <property type="molecule type" value="Genomic_DNA"/>
</dbReference>
<keyword evidence="6" id="KW-1185">Reference proteome</keyword>
<keyword evidence="2" id="KW-0539">Nucleus</keyword>
<dbReference type="Proteomes" id="UP000431533">
    <property type="component" value="Unassembled WGS sequence"/>
</dbReference>
<dbReference type="InterPro" id="IPR036864">
    <property type="entry name" value="Zn2-C6_fun-type_DNA-bd_sf"/>
</dbReference>
<dbReference type="Gene3D" id="4.10.240.10">
    <property type="entry name" value="Zn(2)-C6 fungal-type DNA-binding domain"/>
    <property type="match status" value="1"/>
</dbReference>
<dbReference type="PANTHER" id="PTHR47256">
    <property type="entry name" value="ZN(II)2CYS6 TRANSCRIPTION FACTOR (EUROFUNG)-RELATED"/>
    <property type="match status" value="1"/>
</dbReference>
<dbReference type="PROSITE" id="PS50048">
    <property type="entry name" value="ZN2_CY6_FUNGAL_2"/>
    <property type="match status" value="1"/>
</dbReference>
<reference evidence="5 6" key="1">
    <citation type="submission" date="2018-05" db="EMBL/GenBank/DDBJ databases">
        <title>Genome sequencing and assembly of the regulated plant pathogen Lachnellula willkommii and related sister species for the development of diagnostic species identification markers.</title>
        <authorList>
            <person name="Giroux E."/>
            <person name="Bilodeau G."/>
        </authorList>
    </citation>
    <scope>NUCLEOTIDE SEQUENCE [LARGE SCALE GENOMIC DNA]</scope>
    <source>
        <strain evidence="5 6">CBS 185.66</strain>
    </source>
</reference>
<dbReference type="RefSeq" id="XP_031005558.1">
    <property type="nucleotide sequence ID" value="XM_031149353.1"/>
</dbReference>
<dbReference type="Pfam" id="PF04082">
    <property type="entry name" value="Fungal_trans"/>
    <property type="match status" value="1"/>
</dbReference>
<dbReference type="SMART" id="SM00066">
    <property type="entry name" value="GAL4"/>
    <property type="match status" value="1"/>
</dbReference>
<organism evidence="5 6">
    <name type="scientific">Lachnellula hyalina</name>
    <dbReference type="NCBI Taxonomy" id="1316788"/>
    <lineage>
        <taxon>Eukaryota</taxon>
        <taxon>Fungi</taxon>
        <taxon>Dikarya</taxon>
        <taxon>Ascomycota</taxon>
        <taxon>Pezizomycotina</taxon>
        <taxon>Leotiomycetes</taxon>
        <taxon>Helotiales</taxon>
        <taxon>Lachnaceae</taxon>
        <taxon>Lachnellula</taxon>
    </lineage>
</organism>
<dbReference type="PROSITE" id="PS00463">
    <property type="entry name" value="ZN2_CY6_FUNGAL_1"/>
    <property type="match status" value="1"/>
</dbReference>
<proteinExistence type="predicted"/>
<comment type="caution">
    <text evidence="5">The sequence shown here is derived from an EMBL/GenBank/DDBJ whole genome shotgun (WGS) entry which is preliminary data.</text>
</comment>
<evidence type="ECO:0000256" key="1">
    <source>
        <dbReference type="ARBA" id="ARBA00022723"/>
    </source>
</evidence>
<sequence>MSFRRIRPSFGDSSASPSNPSQYQSTSESTGNSGSDPRHPLDAGSSSKSTSSNISGSTASSKRRRVPESVTRNACLNCKKARAKCDGEKPCHRCASRIEPSDCVYEVHIKHAKEELVRQIRELEAKDHLTDQILQALSTDDGKVPEILERLQNGEAYSTIVKSLGHSPIEDLETTSPRTSHHSTFEVADHEMGGTSSSHKWTTVTSDSAVLDHLFQLYFAWVHPVHTLFSEGRFVDSYKRQSKKYCSSALVNAICAMACHLHSVADSDEIDFVQLGEDFSDAVRDDMNPEDKTITTVQAFAVMFLIDSARGKSLRASSYLRVATDSLSNVAYQTSDGFAEVWKNTVRGVQNLNVEWAQMTFQAPVIVNYTASDTIEENDSEPDEAKWYFYRYVNDQCPAWPGLLATTNREKSKLIRIIRDVATMMYSQPGSKLSARQILQQYSKFVAWQDDLPTSIGDIENNNSQALPHVLSLLILFKNSIIQLLRPLLDFEGFPTTLVEEVIWTHAQQGLYLIDQHYCTQYTCRYQPLLQMFSVLHLTDVVVRFFPGGMEGGAKDGPEAIQFAMEALMQSRAGFPVARPLQEMLRRTAKECSIPLPRNPNDIMPLPGKSQEIYRLDDFIDACTRKTYTQPVEEIHAKYAPSFSTDWITEGPAHGFLASTSGPSRWKIPSAEERGAQSLMQIHNLLNTN</sequence>
<dbReference type="GO" id="GO:0003677">
    <property type="term" value="F:DNA binding"/>
    <property type="evidence" value="ECO:0007669"/>
    <property type="project" value="InterPro"/>
</dbReference>
<dbReference type="GO" id="GO:0008270">
    <property type="term" value="F:zinc ion binding"/>
    <property type="evidence" value="ECO:0007669"/>
    <property type="project" value="InterPro"/>
</dbReference>
<accession>A0A8H8TZW7</accession>
<dbReference type="GO" id="GO:0000981">
    <property type="term" value="F:DNA-binding transcription factor activity, RNA polymerase II-specific"/>
    <property type="evidence" value="ECO:0007669"/>
    <property type="project" value="InterPro"/>
</dbReference>
<dbReference type="Pfam" id="PF00172">
    <property type="entry name" value="Zn_clus"/>
    <property type="match status" value="1"/>
</dbReference>
<evidence type="ECO:0000313" key="6">
    <source>
        <dbReference type="Proteomes" id="UP000431533"/>
    </source>
</evidence>
<protein>
    <submittedName>
        <fullName evidence="5">Nitrogen assimilation transcription factor</fullName>
    </submittedName>
</protein>
<dbReference type="AlphaFoldDB" id="A0A8H8TZW7"/>
<name>A0A8H8TZW7_9HELO</name>
<evidence type="ECO:0000259" key="4">
    <source>
        <dbReference type="PROSITE" id="PS50048"/>
    </source>
</evidence>
<feature type="compositionally biased region" description="Polar residues" evidence="3">
    <location>
        <begin position="11"/>
        <end position="35"/>
    </location>
</feature>